<dbReference type="PANTHER" id="PTHR47326:SF1">
    <property type="entry name" value="HTH PSQ-TYPE DOMAIN-CONTAINING PROTEIN"/>
    <property type="match status" value="1"/>
</dbReference>
<dbReference type="AlphaFoldDB" id="A0A6L2QAP6"/>
<dbReference type="Proteomes" id="UP000502823">
    <property type="component" value="Unassembled WGS sequence"/>
</dbReference>
<proteinExistence type="predicted"/>
<evidence type="ECO:0000313" key="2">
    <source>
        <dbReference type="Proteomes" id="UP000502823"/>
    </source>
</evidence>
<name>A0A6L2QAP6_COPFO</name>
<dbReference type="Gene3D" id="3.30.420.10">
    <property type="entry name" value="Ribonuclease H-like superfamily/Ribonuclease H"/>
    <property type="match status" value="1"/>
</dbReference>
<dbReference type="GO" id="GO:0003676">
    <property type="term" value="F:nucleic acid binding"/>
    <property type="evidence" value="ECO:0007669"/>
    <property type="project" value="InterPro"/>
</dbReference>
<organism evidence="1 2">
    <name type="scientific">Coptotermes formosanus</name>
    <name type="common">Formosan subterranean termite</name>
    <dbReference type="NCBI Taxonomy" id="36987"/>
    <lineage>
        <taxon>Eukaryota</taxon>
        <taxon>Metazoa</taxon>
        <taxon>Ecdysozoa</taxon>
        <taxon>Arthropoda</taxon>
        <taxon>Hexapoda</taxon>
        <taxon>Insecta</taxon>
        <taxon>Pterygota</taxon>
        <taxon>Neoptera</taxon>
        <taxon>Polyneoptera</taxon>
        <taxon>Dictyoptera</taxon>
        <taxon>Blattodea</taxon>
        <taxon>Blattoidea</taxon>
        <taxon>Termitoidae</taxon>
        <taxon>Rhinotermitidae</taxon>
        <taxon>Coptotermes</taxon>
    </lineage>
</organism>
<dbReference type="EMBL" id="BLKM01001404">
    <property type="protein sequence ID" value="GFG40045.1"/>
    <property type="molecule type" value="Genomic_DNA"/>
</dbReference>
<comment type="caution">
    <text evidence="1">The sequence shown here is derived from an EMBL/GenBank/DDBJ whole genome shotgun (WGS) entry which is preliminary data.</text>
</comment>
<accession>A0A6L2QAP6</accession>
<evidence type="ECO:0000313" key="1">
    <source>
        <dbReference type="EMBL" id="GFG40045.1"/>
    </source>
</evidence>
<keyword evidence="2" id="KW-1185">Reference proteome</keyword>
<gene>
    <name evidence="1" type="ORF">Cfor_00135</name>
</gene>
<dbReference type="OrthoDB" id="8194107at2759"/>
<protein>
    <recommendedName>
        <fullName evidence="3">Tc1-like transposase DDE domain-containing protein</fullName>
    </recommendedName>
</protein>
<dbReference type="InParanoid" id="A0A6L2QAP6"/>
<reference evidence="2" key="1">
    <citation type="submission" date="2020-01" db="EMBL/GenBank/DDBJ databases">
        <title>Draft genome sequence of the Termite Coptotermes fromosanus.</title>
        <authorList>
            <person name="Itakura S."/>
            <person name="Yosikawa Y."/>
            <person name="Umezawa K."/>
        </authorList>
    </citation>
    <scope>NUCLEOTIDE SEQUENCE [LARGE SCALE GENOMIC DNA]</scope>
</reference>
<dbReference type="InterPro" id="IPR036397">
    <property type="entry name" value="RNaseH_sf"/>
</dbReference>
<evidence type="ECO:0008006" key="3">
    <source>
        <dbReference type="Google" id="ProtNLM"/>
    </source>
</evidence>
<dbReference type="PANTHER" id="PTHR47326">
    <property type="entry name" value="TRANSPOSABLE ELEMENT TC3 TRANSPOSASE-LIKE PROTEIN"/>
    <property type="match status" value="1"/>
</dbReference>
<sequence>ETIRRFEFGFPPHYKKFNAGRARNFFRTRSCLVLETAWPPRSPDLSAFDFFLWGYLKQKVYVNRPNTIQGLKDNVRAHTARIPQATLWKVMHSVRQSVEFCLESGGAHLSDTIFKKVTI</sequence>
<feature type="non-terminal residue" evidence="1">
    <location>
        <position position="1"/>
    </location>
</feature>